<protein>
    <submittedName>
        <fullName evidence="5">Efflux RND transporter periplasmic adaptor subunit</fullName>
    </submittedName>
</protein>
<keyword evidence="2" id="KW-0175">Coiled coil</keyword>
<feature type="coiled-coil region" evidence="2">
    <location>
        <begin position="94"/>
        <end position="152"/>
    </location>
</feature>
<evidence type="ECO:0000313" key="5">
    <source>
        <dbReference type="EMBL" id="TQF00502.1"/>
    </source>
</evidence>
<evidence type="ECO:0000256" key="2">
    <source>
        <dbReference type="SAM" id="Coils"/>
    </source>
</evidence>
<dbReference type="GO" id="GO:1990281">
    <property type="term" value="C:efflux pump complex"/>
    <property type="evidence" value="ECO:0007669"/>
    <property type="project" value="TreeGrafter"/>
</dbReference>
<dbReference type="Pfam" id="PF25954">
    <property type="entry name" value="Beta-barrel_RND_2"/>
    <property type="match status" value="1"/>
</dbReference>
<evidence type="ECO:0000256" key="3">
    <source>
        <dbReference type="SAM" id="SignalP"/>
    </source>
</evidence>
<dbReference type="Gene3D" id="2.40.420.20">
    <property type="match status" value="1"/>
</dbReference>
<reference evidence="5 6" key="1">
    <citation type="submission" date="2019-06" db="EMBL/GenBank/DDBJ databases">
        <title>Metagenome assembled Genome of Spiribacter salinus SL48-SHIP from the microbial mat of Salt Lake 48 (Novosibirsk region, Russia).</title>
        <authorList>
            <person name="Shipova A."/>
            <person name="Rozanov A.S."/>
            <person name="Bryanskaya A.V."/>
            <person name="Peltek S.E."/>
        </authorList>
    </citation>
    <scope>NUCLEOTIDE SEQUENCE [LARGE SCALE GENOMIC DNA]</scope>
    <source>
        <strain evidence="5">SL48-SHIP-2</strain>
    </source>
</reference>
<name>A0A540VUS5_9GAMM</name>
<dbReference type="NCBIfam" id="TIGR01730">
    <property type="entry name" value="RND_mfp"/>
    <property type="match status" value="1"/>
</dbReference>
<accession>A0A540VUS5</accession>
<keyword evidence="3" id="KW-0732">Signal</keyword>
<dbReference type="Proteomes" id="UP000315400">
    <property type="component" value="Unassembled WGS sequence"/>
</dbReference>
<feature type="domain" description="CusB-like beta-barrel" evidence="4">
    <location>
        <begin position="188"/>
        <end position="258"/>
    </location>
</feature>
<evidence type="ECO:0000256" key="1">
    <source>
        <dbReference type="ARBA" id="ARBA00009477"/>
    </source>
</evidence>
<dbReference type="STRING" id="1260251.SPISAL_03875"/>
<evidence type="ECO:0000313" key="6">
    <source>
        <dbReference type="Proteomes" id="UP000315400"/>
    </source>
</evidence>
<dbReference type="GO" id="GO:0015562">
    <property type="term" value="F:efflux transmembrane transporter activity"/>
    <property type="evidence" value="ECO:0007669"/>
    <property type="project" value="TreeGrafter"/>
</dbReference>
<sequence length="355" mass="38810">MSHRTGFHAIAFLALSAASSALAQPATNVVVTPVEASRETIEVQAVGASRAERSITLFPETSGTVESIRIEADRAVTAGSVLLRLDDRAEQVAVALAAVELADARRLLARYERAEGSGAFAPSTVDEARRDVELAELELEQAQIALDERTLRAPFDGYTGLTDIEPGDRITEETEVTTLDNRETLTVRFSLPERFYGQFARGDAVSLNTWHSNGPKRTARIERIGSQVDSDVGTFPVEARVHNADDALRPGMRFRVTARLEGPRAWRLPETALLWGDNGAYAWRIQGGKAERVGLELIARERKHVLVDGPLEAGQDVVSEGTQRIRPGIEVNLIDANSLDNYPALEAERKPADRP</sequence>
<comment type="similarity">
    <text evidence="1">Belongs to the membrane fusion protein (MFP) (TC 8.A.1) family.</text>
</comment>
<dbReference type="PANTHER" id="PTHR30469:SF11">
    <property type="entry name" value="BLL4320 PROTEIN"/>
    <property type="match status" value="1"/>
</dbReference>
<dbReference type="Gene3D" id="2.40.30.170">
    <property type="match status" value="1"/>
</dbReference>
<dbReference type="EMBL" id="VIFK01000011">
    <property type="protein sequence ID" value="TQF00502.1"/>
    <property type="molecule type" value="Genomic_DNA"/>
</dbReference>
<comment type="caution">
    <text evidence="5">The sequence shown here is derived from an EMBL/GenBank/DDBJ whole genome shotgun (WGS) entry which is preliminary data.</text>
</comment>
<gene>
    <name evidence="5" type="ORF">FKY71_03100</name>
</gene>
<dbReference type="InterPro" id="IPR006143">
    <property type="entry name" value="RND_pump_MFP"/>
</dbReference>
<dbReference type="PANTHER" id="PTHR30469">
    <property type="entry name" value="MULTIDRUG RESISTANCE PROTEIN MDTA"/>
    <property type="match status" value="1"/>
</dbReference>
<dbReference type="AlphaFoldDB" id="A0A540VUS5"/>
<feature type="chain" id="PRO_5022047099" evidence="3">
    <location>
        <begin position="24"/>
        <end position="355"/>
    </location>
</feature>
<dbReference type="Gene3D" id="1.10.287.470">
    <property type="entry name" value="Helix hairpin bin"/>
    <property type="match status" value="1"/>
</dbReference>
<organism evidence="5 6">
    <name type="scientific">Spiribacter salinus</name>
    <dbReference type="NCBI Taxonomy" id="1335746"/>
    <lineage>
        <taxon>Bacteria</taxon>
        <taxon>Pseudomonadati</taxon>
        <taxon>Pseudomonadota</taxon>
        <taxon>Gammaproteobacteria</taxon>
        <taxon>Chromatiales</taxon>
        <taxon>Ectothiorhodospiraceae</taxon>
        <taxon>Spiribacter</taxon>
    </lineage>
</organism>
<dbReference type="SUPFAM" id="SSF111369">
    <property type="entry name" value="HlyD-like secretion proteins"/>
    <property type="match status" value="1"/>
</dbReference>
<dbReference type="Gene3D" id="2.40.50.100">
    <property type="match status" value="1"/>
</dbReference>
<feature type="signal peptide" evidence="3">
    <location>
        <begin position="1"/>
        <end position="23"/>
    </location>
</feature>
<evidence type="ECO:0000259" key="4">
    <source>
        <dbReference type="Pfam" id="PF25954"/>
    </source>
</evidence>
<proteinExistence type="inferred from homology"/>
<dbReference type="InterPro" id="IPR058792">
    <property type="entry name" value="Beta-barrel_RND_2"/>
</dbReference>